<dbReference type="InterPro" id="IPR002326">
    <property type="entry name" value="Cyt_c1"/>
</dbReference>
<evidence type="ECO:0000256" key="8">
    <source>
        <dbReference type="ARBA" id="ARBA00023136"/>
    </source>
</evidence>
<protein>
    <recommendedName>
        <fullName evidence="2">Cytochrome c1</fullName>
    </recommendedName>
</protein>
<accession>A0A2T5BPG4</accession>
<feature type="signal peptide" evidence="11">
    <location>
        <begin position="1"/>
        <end position="22"/>
    </location>
</feature>
<keyword evidence="5 9" id="KW-0479">Metal-binding</keyword>
<evidence type="ECO:0000256" key="3">
    <source>
        <dbReference type="ARBA" id="ARBA00022617"/>
    </source>
</evidence>
<dbReference type="Pfam" id="PF02167">
    <property type="entry name" value="Cytochrom_C1"/>
    <property type="match status" value="1"/>
</dbReference>
<keyword evidence="7 9" id="KW-0408">Iron</keyword>
<keyword evidence="14" id="KW-1185">Reference proteome</keyword>
<evidence type="ECO:0000259" key="12">
    <source>
        <dbReference type="PROSITE" id="PS51007"/>
    </source>
</evidence>
<evidence type="ECO:0000256" key="1">
    <source>
        <dbReference type="ARBA" id="ARBA00004370"/>
    </source>
</evidence>
<dbReference type="SUPFAM" id="SSF46626">
    <property type="entry name" value="Cytochrome c"/>
    <property type="match status" value="1"/>
</dbReference>
<evidence type="ECO:0000256" key="9">
    <source>
        <dbReference type="PIRSR" id="PIRSR602326-1"/>
    </source>
</evidence>
<dbReference type="GO" id="GO:0009055">
    <property type="term" value="F:electron transfer activity"/>
    <property type="evidence" value="ECO:0007669"/>
    <property type="project" value="InterPro"/>
</dbReference>
<evidence type="ECO:0000256" key="7">
    <source>
        <dbReference type="ARBA" id="ARBA00023004"/>
    </source>
</evidence>
<comment type="cofactor">
    <cofactor evidence="9">
        <name>heme c</name>
        <dbReference type="ChEBI" id="CHEBI:61717"/>
    </cofactor>
    <text evidence="9">Binds 1 heme c group covalently per subunit.</text>
</comment>
<feature type="chain" id="PRO_5015724875" description="Cytochrome c1" evidence="11">
    <location>
        <begin position="23"/>
        <end position="262"/>
    </location>
</feature>
<reference evidence="13 14" key="1">
    <citation type="submission" date="2018-04" db="EMBL/GenBank/DDBJ databases">
        <title>Genomic Encyclopedia of Archaeal and Bacterial Type Strains, Phase II (KMG-II): from individual species to whole genera.</title>
        <authorList>
            <person name="Goeker M."/>
        </authorList>
    </citation>
    <scope>NUCLEOTIDE SEQUENCE [LARGE SCALE GENOMIC DNA]</scope>
    <source>
        <strain evidence="13 14">DSM 18064</strain>
    </source>
</reference>
<dbReference type="Proteomes" id="UP000243859">
    <property type="component" value="Unassembled WGS sequence"/>
</dbReference>
<dbReference type="EMBL" id="QAAA01000020">
    <property type="protein sequence ID" value="PTN00898.1"/>
    <property type="molecule type" value="Genomic_DNA"/>
</dbReference>
<dbReference type="InterPro" id="IPR036909">
    <property type="entry name" value="Cyt_c-like_dom_sf"/>
</dbReference>
<proteinExistence type="predicted"/>
<feature type="binding site" description="covalent" evidence="9">
    <location>
        <position position="62"/>
    </location>
    <ligand>
        <name>heme c</name>
        <dbReference type="ChEBI" id="CHEBI:61717"/>
    </ligand>
</feature>
<gene>
    <name evidence="13" type="ORF">C8N32_12017</name>
</gene>
<keyword evidence="3 9" id="KW-0349">Heme</keyword>
<dbReference type="OrthoDB" id="9808471at2"/>
<evidence type="ECO:0000256" key="10">
    <source>
        <dbReference type="SAM" id="Phobius"/>
    </source>
</evidence>
<dbReference type="PROSITE" id="PS51007">
    <property type="entry name" value="CYTC"/>
    <property type="match status" value="1"/>
</dbReference>
<keyword evidence="8 10" id="KW-0472">Membrane</keyword>
<feature type="binding site" description="covalent" evidence="9">
    <location>
        <position position="63"/>
    </location>
    <ligand>
        <name>heme c</name>
        <dbReference type="ChEBI" id="CHEBI:61717"/>
    </ligand>
</feature>
<sequence>MLKKLTISAIAALSLGTGGALAAEGGGHVTNFQFPFEGPFGKYDQAQLQRGLQVFTELCSACHGIPRVPFRSLADPGGPSLSEEAMIQYTEQWEIFDPELEDWRTAKPTDHFPEGTDAQAPDLSLMAKARAGFHGPGGTGLNQLLNGMGGPEYIASYLLAFTDEWKEEAGSVYYENPVFSTGWSAMAPVLYGEDVEYADGAPNDRVSIAKDVSAFLMWTAEPKMMARKQAGFISVIFLTVLTVLLYLTNKRLWAPIKGRKKS</sequence>
<dbReference type="InterPro" id="IPR009056">
    <property type="entry name" value="Cyt_c-like_dom"/>
</dbReference>
<dbReference type="GO" id="GO:0020037">
    <property type="term" value="F:heme binding"/>
    <property type="evidence" value="ECO:0007669"/>
    <property type="project" value="InterPro"/>
</dbReference>
<comment type="caution">
    <text evidence="13">The sequence shown here is derived from an EMBL/GenBank/DDBJ whole genome shotgun (WGS) entry which is preliminary data.</text>
</comment>
<name>A0A2T5BPG4_9RHOB</name>
<dbReference type="RefSeq" id="WP_107893369.1">
    <property type="nucleotide sequence ID" value="NZ_NHSI01000014.1"/>
</dbReference>
<organism evidence="13 14">
    <name type="scientific">Rhodovulum imhoffii</name>
    <dbReference type="NCBI Taxonomy" id="365340"/>
    <lineage>
        <taxon>Bacteria</taxon>
        <taxon>Pseudomonadati</taxon>
        <taxon>Pseudomonadota</taxon>
        <taxon>Alphaproteobacteria</taxon>
        <taxon>Rhodobacterales</taxon>
        <taxon>Paracoccaceae</taxon>
        <taxon>Rhodovulum</taxon>
    </lineage>
</organism>
<keyword evidence="4 10" id="KW-0812">Transmembrane</keyword>
<dbReference type="Gene3D" id="1.20.5.100">
    <property type="entry name" value="Cytochrome c1, transmembrane anchor, C-terminal"/>
    <property type="match status" value="1"/>
</dbReference>
<feature type="binding site" description="covalent" evidence="9">
    <location>
        <position position="186"/>
    </location>
    <ligand>
        <name>heme c</name>
        <dbReference type="ChEBI" id="CHEBI:61717"/>
    </ligand>
</feature>
<feature type="transmembrane region" description="Helical" evidence="10">
    <location>
        <begin position="230"/>
        <end position="247"/>
    </location>
</feature>
<feature type="domain" description="Cytochrome c" evidence="12">
    <location>
        <begin position="46"/>
        <end position="131"/>
    </location>
</feature>
<keyword evidence="11" id="KW-0732">Signal</keyword>
<dbReference type="PRINTS" id="PR00603">
    <property type="entry name" value="CYTOCHROMEC1"/>
</dbReference>
<dbReference type="Gene3D" id="1.10.760.10">
    <property type="entry name" value="Cytochrome c-like domain"/>
    <property type="match status" value="1"/>
</dbReference>
<feature type="binding site" description="covalent" evidence="9">
    <location>
        <position position="59"/>
    </location>
    <ligand>
        <name>heme c</name>
        <dbReference type="ChEBI" id="CHEBI:61717"/>
    </ligand>
</feature>
<evidence type="ECO:0000256" key="5">
    <source>
        <dbReference type="ARBA" id="ARBA00022723"/>
    </source>
</evidence>
<evidence type="ECO:0000256" key="11">
    <source>
        <dbReference type="SAM" id="SignalP"/>
    </source>
</evidence>
<evidence type="ECO:0000256" key="4">
    <source>
        <dbReference type="ARBA" id="ARBA00022692"/>
    </source>
</evidence>
<dbReference type="GO" id="GO:0046872">
    <property type="term" value="F:metal ion binding"/>
    <property type="evidence" value="ECO:0007669"/>
    <property type="project" value="UniProtKB-KW"/>
</dbReference>
<comment type="subcellular location">
    <subcellularLocation>
        <location evidence="1">Membrane</location>
    </subcellularLocation>
</comment>
<dbReference type="GO" id="GO:0016020">
    <property type="term" value="C:membrane"/>
    <property type="evidence" value="ECO:0007669"/>
    <property type="project" value="UniProtKB-SubCell"/>
</dbReference>
<dbReference type="PANTHER" id="PTHR10266:SF3">
    <property type="entry name" value="CYTOCHROME C1, HEME PROTEIN, MITOCHONDRIAL"/>
    <property type="match status" value="1"/>
</dbReference>
<evidence type="ECO:0000256" key="2">
    <source>
        <dbReference type="ARBA" id="ARBA00016165"/>
    </source>
</evidence>
<evidence type="ECO:0000313" key="14">
    <source>
        <dbReference type="Proteomes" id="UP000243859"/>
    </source>
</evidence>
<keyword evidence="6 10" id="KW-1133">Transmembrane helix</keyword>
<dbReference type="PANTHER" id="PTHR10266">
    <property type="entry name" value="CYTOCHROME C1"/>
    <property type="match status" value="1"/>
</dbReference>
<dbReference type="AlphaFoldDB" id="A0A2T5BPG4"/>
<evidence type="ECO:0000313" key="13">
    <source>
        <dbReference type="EMBL" id="PTN00898.1"/>
    </source>
</evidence>
<evidence type="ECO:0000256" key="6">
    <source>
        <dbReference type="ARBA" id="ARBA00022989"/>
    </source>
</evidence>